<organism evidence="1 2">
    <name type="scientific">Paragonimus skrjabini miyazakii</name>
    <dbReference type="NCBI Taxonomy" id="59628"/>
    <lineage>
        <taxon>Eukaryota</taxon>
        <taxon>Metazoa</taxon>
        <taxon>Spiralia</taxon>
        <taxon>Lophotrochozoa</taxon>
        <taxon>Platyhelminthes</taxon>
        <taxon>Trematoda</taxon>
        <taxon>Digenea</taxon>
        <taxon>Plagiorchiida</taxon>
        <taxon>Troglotremata</taxon>
        <taxon>Troglotrematidae</taxon>
        <taxon>Paragonimus</taxon>
    </lineage>
</organism>
<evidence type="ECO:0000313" key="2">
    <source>
        <dbReference type="Proteomes" id="UP000822476"/>
    </source>
</evidence>
<protein>
    <submittedName>
        <fullName evidence="1">Uncharacterized protein</fullName>
    </submittedName>
</protein>
<dbReference type="Proteomes" id="UP000822476">
    <property type="component" value="Unassembled WGS sequence"/>
</dbReference>
<dbReference type="AlphaFoldDB" id="A0A8S9YYA7"/>
<comment type="caution">
    <text evidence="1">The sequence shown here is derived from an EMBL/GenBank/DDBJ whole genome shotgun (WGS) entry which is preliminary data.</text>
</comment>
<accession>A0A8S9YYA7</accession>
<proteinExistence type="predicted"/>
<dbReference type="EMBL" id="JTDE01000896">
    <property type="protein sequence ID" value="KAF7260089.1"/>
    <property type="molecule type" value="Genomic_DNA"/>
</dbReference>
<dbReference type="OrthoDB" id="5947018at2759"/>
<gene>
    <name evidence="1" type="ORF">EG68_04308</name>
</gene>
<name>A0A8S9YYA7_9TREM</name>
<reference evidence="1" key="1">
    <citation type="submission" date="2019-07" db="EMBL/GenBank/DDBJ databases">
        <title>Annotation for the trematode Paragonimus miyazaki's.</title>
        <authorList>
            <person name="Choi Y.-J."/>
        </authorList>
    </citation>
    <scope>NUCLEOTIDE SEQUENCE</scope>
    <source>
        <strain evidence="1">Japan</strain>
    </source>
</reference>
<sequence length="326" mass="37244">MVKFTSIFNGISDSGNTQPSQNSFAKCGLYQLKLSGTMFLSSALVTMNNWQSQSAQSDSVVLEENPSYSYQSVTSYHNMNPVENLLNQVPFPFTQFVQRPKRLHSGRFNENREPLSFPHTSPTDQYRDRASCAVDLSDFNKSLGSSGEFDNILRVHSSCLKPSVQYWGNGTHQCLSVYNLDDAFQKETKNQMLITYTSLTDQYFCWIFQQSGSENAVKWTAYLFSTPQCQYKQTETGGTIVSVEHALAWMDLKADTTEKCTNCHDDKKQQKLQTSERIEPSVLPQLGISRGRQILRRLAPNPASRIRQKVHFFIWNLTIFFVFCSY</sequence>
<evidence type="ECO:0000313" key="1">
    <source>
        <dbReference type="EMBL" id="KAF7260089.1"/>
    </source>
</evidence>
<keyword evidence="2" id="KW-1185">Reference proteome</keyword>